<dbReference type="Pfam" id="PF22456">
    <property type="entry name" value="PqqF-like_C_4"/>
    <property type="match status" value="1"/>
</dbReference>
<gene>
    <name evidence="3" type="ORF">AARE701A_LOCUS4845</name>
</gene>
<dbReference type="Proteomes" id="UP000682877">
    <property type="component" value="Chromosome 2"/>
</dbReference>
<evidence type="ECO:0000313" key="4">
    <source>
        <dbReference type="Proteomes" id="UP000682877"/>
    </source>
</evidence>
<feature type="domain" description="Coenzyme PQQ synthesis protein F-like C-terminal lobe" evidence="2">
    <location>
        <begin position="95"/>
        <end position="156"/>
    </location>
</feature>
<evidence type="ECO:0000313" key="3">
    <source>
        <dbReference type="EMBL" id="CAE5963341.1"/>
    </source>
</evidence>
<evidence type="ECO:0000256" key="1">
    <source>
        <dbReference type="ARBA" id="ARBA00022723"/>
    </source>
</evidence>
<keyword evidence="4" id="KW-1185">Reference proteome</keyword>
<accession>A0A8S1ZPW0</accession>
<keyword evidence="1" id="KW-0479">Metal-binding</keyword>
<protein>
    <recommendedName>
        <fullName evidence="2">Coenzyme PQQ synthesis protein F-like C-terminal lobe domain-containing protein</fullName>
    </recommendedName>
</protein>
<name>A0A8S1ZPW0_ARAAE</name>
<sequence length="228" mass="25612">MLSNALADTTLNDELNALKICTFEDVKDVRLFAVPRRVVGVCSGKFSKEESEELLGIFDATGSFDVPKEQMKKMPEVCFCNGDDSDKYSAINVILKAALQEHLYHELRLKAQLGYDFDLTLHLSSVMRGLHIYVVSPSKEPNELLDQIYKFAGGIGDFMFLADDHQEDAGISDELLNDNVTKDRLKGVKAWLVKVEKEEVVDFCKNFFAKNSCRSIEISIARGVMSDE</sequence>
<dbReference type="InterPro" id="IPR011249">
    <property type="entry name" value="Metalloenz_LuxS/M16"/>
</dbReference>
<dbReference type="InterPro" id="IPR054734">
    <property type="entry name" value="PqqF-like_C_4"/>
</dbReference>
<reference evidence="3" key="1">
    <citation type="submission" date="2021-01" db="EMBL/GenBank/DDBJ databases">
        <authorList>
            <person name="Bezrukov I."/>
        </authorList>
    </citation>
    <scope>NUCLEOTIDE SEQUENCE</scope>
</reference>
<dbReference type="Gene3D" id="3.30.830.10">
    <property type="entry name" value="Metalloenzyme, LuxS/M16 peptidase-like"/>
    <property type="match status" value="1"/>
</dbReference>
<proteinExistence type="predicted"/>
<dbReference type="EMBL" id="LR999452">
    <property type="protein sequence ID" value="CAE5963341.1"/>
    <property type="molecule type" value="Genomic_DNA"/>
</dbReference>
<evidence type="ECO:0000259" key="2">
    <source>
        <dbReference type="Pfam" id="PF22456"/>
    </source>
</evidence>
<dbReference type="AlphaFoldDB" id="A0A8S1ZPW0"/>
<dbReference type="SUPFAM" id="SSF63411">
    <property type="entry name" value="LuxS/MPP-like metallohydrolase"/>
    <property type="match status" value="1"/>
</dbReference>
<dbReference type="GO" id="GO:0046872">
    <property type="term" value="F:metal ion binding"/>
    <property type="evidence" value="ECO:0007669"/>
    <property type="project" value="UniProtKB-KW"/>
</dbReference>
<organism evidence="3 4">
    <name type="scientific">Arabidopsis arenosa</name>
    <name type="common">Sand rock-cress</name>
    <name type="synonym">Cardaminopsis arenosa</name>
    <dbReference type="NCBI Taxonomy" id="38785"/>
    <lineage>
        <taxon>Eukaryota</taxon>
        <taxon>Viridiplantae</taxon>
        <taxon>Streptophyta</taxon>
        <taxon>Embryophyta</taxon>
        <taxon>Tracheophyta</taxon>
        <taxon>Spermatophyta</taxon>
        <taxon>Magnoliopsida</taxon>
        <taxon>eudicotyledons</taxon>
        <taxon>Gunneridae</taxon>
        <taxon>Pentapetalae</taxon>
        <taxon>rosids</taxon>
        <taxon>malvids</taxon>
        <taxon>Brassicales</taxon>
        <taxon>Brassicaceae</taxon>
        <taxon>Camelineae</taxon>
        <taxon>Arabidopsis</taxon>
    </lineage>
</organism>